<dbReference type="EMBL" id="JBFOLK010000008">
    <property type="protein sequence ID" value="KAL2492847.1"/>
    <property type="molecule type" value="Genomic_DNA"/>
</dbReference>
<sequence>MVFLLEEDVRAPPGHCFKLKAVPFSKKHNFWGCRTSGLDFYSYNTELKSLHLVETKKLNVSWYIYTHESRPVLLASGMQCKSFTGYQLSSAGIIRLPRFEITMAKSEANNKPILAAEDVHIIT</sequence>
<comment type="caution">
    <text evidence="1">The sequence shown here is derived from an EMBL/GenBank/DDBJ whole genome shotgun (WGS) entry which is preliminary data.</text>
</comment>
<keyword evidence="2" id="KW-1185">Reference proteome</keyword>
<dbReference type="PANTHER" id="PTHR12897">
    <property type="entry name" value="COLON CANCER-ASSOCIATED PROTEIN MIC1"/>
    <property type="match status" value="1"/>
</dbReference>
<dbReference type="PANTHER" id="PTHR12897:SF4">
    <property type="entry name" value="REGULATOR OF MON1-CCZ1 COMPLEX"/>
    <property type="match status" value="1"/>
</dbReference>
<accession>A0ABD1RYW4</accession>
<dbReference type="AlphaFoldDB" id="A0ABD1RYW4"/>
<proteinExistence type="predicted"/>
<dbReference type="Proteomes" id="UP001604336">
    <property type="component" value="Unassembled WGS sequence"/>
</dbReference>
<evidence type="ECO:0000313" key="2">
    <source>
        <dbReference type="Proteomes" id="UP001604336"/>
    </source>
</evidence>
<dbReference type="InterPro" id="IPR040371">
    <property type="entry name" value="RMC1"/>
</dbReference>
<name>A0ABD1RYW4_9LAMI</name>
<reference evidence="2" key="1">
    <citation type="submission" date="2024-07" db="EMBL/GenBank/DDBJ databases">
        <title>Two chromosome-level genome assemblies of Korean endemic species Abeliophyllum distichum and Forsythia ovata (Oleaceae).</title>
        <authorList>
            <person name="Jang H."/>
        </authorList>
    </citation>
    <scope>NUCLEOTIDE SEQUENCE [LARGE SCALE GENOMIC DNA]</scope>
</reference>
<organism evidence="1 2">
    <name type="scientific">Abeliophyllum distichum</name>
    <dbReference type="NCBI Taxonomy" id="126358"/>
    <lineage>
        <taxon>Eukaryota</taxon>
        <taxon>Viridiplantae</taxon>
        <taxon>Streptophyta</taxon>
        <taxon>Embryophyta</taxon>
        <taxon>Tracheophyta</taxon>
        <taxon>Spermatophyta</taxon>
        <taxon>Magnoliopsida</taxon>
        <taxon>eudicotyledons</taxon>
        <taxon>Gunneridae</taxon>
        <taxon>Pentapetalae</taxon>
        <taxon>asterids</taxon>
        <taxon>lamiids</taxon>
        <taxon>Lamiales</taxon>
        <taxon>Oleaceae</taxon>
        <taxon>Forsythieae</taxon>
        <taxon>Abeliophyllum</taxon>
    </lineage>
</organism>
<evidence type="ECO:0000313" key="1">
    <source>
        <dbReference type="EMBL" id="KAL2492847.1"/>
    </source>
</evidence>
<gene>
    <name evidence="1" type="ORF">Adt_28475</name>
</gene>
<protein>
    <submittedName>
        <fullName evidence="1">Colon cancer-associated Mic1-like</fullName>
    </submittedName>
</protein>